<sequence length="260" mass="29516">MSPKQQDYHPLRRSSTDEASENEDENETKPGTNNLDPPQSASPTLTSPHRSPRAILLTALSFAVLLLFCTNITFLVYWLRSTKLTSTPCERGSYYANLHRAIPLPIQEHSVFVSENVSAVAYLWEDELSGDPGVVALENDFVREKHLPEAMPFPWDPSKSTADRGLPQRIAFSHVLHCLDQLRQDVICNADDTPRYAGHPRPRDPPGTGAGQVRLCRDWAQLERWARERTACFKHEDEVPGRMVDRFKFCPDGRVLWPVE</sequence>
<dbReference type="Proteomes" id="UP000249661">
    <property type="component" value="Unassembled WGS sequence"/>
</dbReference>
<evidence type="ECO:0000313" key="1">
    <source>
        <dbReference type="EMBL" id="RAH69944.1"/>
    </source>
</evidence>
<name>A0ACD1H8Y8_9EURO</name>
<accession>A0ACD1H8Y8</accession>
<organism evidence="1 2">
    <name type="scientific">Aspergillus aculeatinus CBS 121060</name>
    <dbReference type="NCBI Taxonomy" id="1448322"/>
    <lineage>
        <taxon>Eukaryota</taxon>
        <taxon>Fungi</taxon>
        <taxon>Dikarya</taxon>
        <taxon>Ascomycota</taxon>
        <taxon>Pezizomycotina</taxon>
        <taxon>Eurotiomycetes</taxon>
        <taxon>Eurotiomycetidae</taxon>
        <taxon>Eurotiales</taxon>
        <taxon>Aspergillaceae</taxon>
        <taxon>Aspergillus</taxon>
        <taxon>Aspergillus subgen. Circumdati</taxon>
    </lineage>
</organism>
<evidence type="ECO:0000313" key="2">
    <source>
        <dbReference type="Proteomes" id="UP000249661"/>
    </source>
</evidence>
<proteinExistence type="predicted"/>
<reference evidence="1" key="1">
    <citation type="submission" date="2018-02" db="EMBL/GenBank/DDBJ databases">
        <title>The genomes of Aspergillus section Nigri reveals drivers in fungal speciation.</title>
        <authorList>
            <consortium name="DOE Joint Genome Institute"/>
            <person name="Vesth T.C."/>
            <person name="Nybo J."/>
            <person name="Theobald S."/>
            <person name="Brandl J."/>
            <person name="Frisvad J.C."/>
            <person name="Nielsen K.F."/>
            <person name="Lyhne E.K."/>
            <person name="Kogle M.E."/>
            <person name="Kuo A."/>
            <person name="Riley R."/>
            <person name="Clum A."/>
            <person name="Nolan M."/>
            <person name="Lipzen A."/>
            <person name="Salamov A."/>
            <person name="Henrissat B."/>
            <person name="Wiebenga A."/>
            <person name="De vries R.P."/>
            <person name="Grigoriev I.V."/>
            <person name="Mortensen U.H."/>
            <person name="Andersen M.R."/>
            <person name="Baker S.E."/>
        </authorList>
    </citation>
    <scope>NUCLEOTIDE SEQUENCE</scope>
    <source>
        <strain evidence="1">CBS 121060</strain>
    </source>
</reference>
<dbReference type="EMBL" id="KZ824957">
    <property type="protein sequence ID" value="RAH69944.1"/>
    <property type="molecule type" value="Genomic_DNA"/>
</dbReference>
<gene>
    <name evidence="1" type="ORF">BO66DRAFT_438648</name>
</gene>
<protein>
    <submittedName>
        <fullName evidence="1">Uncharacterized protein</fullName>
    </submittedName>
</protein>
<keyword evidence="2" id="KW-1185">Reference proteome</keyword>